<dbReference type="InterPro" id="IPR038766">
    <property type="entry name" value="Membrane_comp_ABC_pdt"/>
</dbReference>
<evidence type="ECO:0000256" key="2">
    <source>
        <dbReference type="ARBA" id="ARBA00022475"/>
    </source>
</evidence>
<dbReference type="OrthoDB" id="5292592at2"/>
<feature type="transmembrane region" description="Helical" evidence="6">
    <location>
        <begin position="419"/>
        <end position="442"/>
    </location>
</feature>
<feature type="domain" description="ABC3 transporter permease C-terminal" evidence="7">
    <location>
        <begin position="262"/>
        <end position="380"/>
    </location>
</feature>
<feature type="transmembrane region" description="Helical" evidence="6">
    <location>
        <begin position="303"/>
        <end position="329"/>
    </location>
</feature>
<dbReference type="RefSeq" id="WP_132538193.1">
    <property type="nucleotide sequence ID" value="NZ_SLWY01000002.1"/>
</dbReference>
<dbReference type="PANTHER" id="PTHR30287">
    <property type="entry name" value="MEMBRANE COMPONENT OF PREDICTED ABC SUPERFAMILY METABOLITE UPTAKE TRANSPORTER"/>
    <property type="match status" value="1"/>
</dbReference>
<keyword evidence="2" id="KW-1003">Cell membrane</keyword>
<sequence>MSARRLLALAARALLRDWRGGELRVLAAALVIACAAVAAVGFFTDRMHLVMERQAGELLGADLVLQAPQPADDAVVAEAERRGLAVAHTVTLRSVAVAGDTTAFTEAKAVGPGYPLRGELRISDAPYADARPTRAIPAPGTAWIDERLAGELGLALGGTLELGTARLSVAQILAYEPDRGGDLFSIAPRLMFNLADLPGTGLIQPGSRVEHRLLVAGEAAAVAGYRNWLAAHTPVNARVQGVRDARPELRAALDRAERFLGLAAVVAAILAGVGIAIAARRFASRHWDAVAILRCLGATQRQVLLLFLFELLLLGALAGLAGAALGWLAQEGLARILGVLAGGELPAPSWRPLPTALATGFIALFGFAVPPLLQLRRVPPLRVLRRDLAPADAWSGGVYLAALAAIAALLLWQAGDAKLAGLVLAGCVGAAAVLAVAAFAALRLVGRLRSRVGMTWRFGLANLVRRGPASVVQAVAIGLGIMVLLVLGLVRQDLLAGWRASLPADAPNHFLINIQPQEVAGVREFLHARALADTALYPMVRGRLTHIAGREVAPADYAEPRAQRLVEREFNLSVGTELPSDNRVTAGRWFSAADAGQPLVSVEQGLAETLGIRLGDRLRFVVAGQAVEASVVGLRSVEWDSFHVNFFVVFPPGVIDALPATWITSFHLPRVRQAVLAELVRAFPSVTVLDLDALMSKVREIIDRVVLAVEYVFLFTLAAGLAVLFAAIQATRDERRFEAAVVRTLGASRAVVRHGLLVEFAALGLLAGVLAACAAAAVGWGVAEFVFTFRYRPDVWLWLVGAGAGAGGVGLAGWLGTREVLAQPPLRTLREG</sequence>
<feature type="transmembrane region" description="Helical" evidence="6">
    <location>
        <begin position="350"/>
        <end position="373"/>
    </location>
</feature>
<evidence type="ECO:0000259" key="7">
    <source>
        <dbReference type="Pfam" id="PF02687"/>
    </source>
</evidence>
<reference evidence="8 9" key="1">
    <citation type="submission" date="2019-03" db="EMBL/GenBank/DDBJ databases">
        <title>Genomic Encyclopedia of Type Strains, Phase IV (KMG-IV): sequencing the most valuable type-strain genomes for metagenomic binning, comparative biology and taxonomic classification.</title>
        <authorList>
            <person name="Goeker M."/>
        </authorList>
    </citation>
    <scope>NUCLEOTIDE SEQUENCE [LARGE SCALE GENOMIC DNA]</scope>
    <source>
        <strain evidence="8 9">DSM 25287</strain>
    </source>
</reference>
<evidence type="ECO:0000256" key="4">
    <source>
        <dbReference type="ARBA" id="ARBA00022989"/>
    </source>
</evidence>
<feature type="transmembrane region" description="Helical" evidence="6">
    <location>
        <begin position="471"/>
        <end position="490"/>
    </location>
</feature>
<evidence type="ECO:0000256" key="1">
    <source>
        <dbReference type="ARBA" id="ARBA00004651"/>
    </source>
</evidence>
<evidence type="ECO:0000313" key="8">
    <source>
        <dbReference type="EMBL" id="TCO83342.1"/>
    </source>
</evidence>
<keyword evidence="9" id="KW-1185">Reference proteome</keyword>
<keyword evidence="3 6" id="KW-0812">Transmembrane</keyword>
<gene>
    <name evidence="8" type="ORF">EV699_10240</name>
</gene>
<dbReference type="EMBL" id="SLWY01000002">
    <property type="protein sequence ID" value="TCO83342.1"/>
    <property type="molecule type" value="Genomic_DNA"/>
</dbReference>
<dbReference type="AlphaFoldDB" id="A0A4R2L8E0"/>
<dbReference type="InterPro" id="IPR003838">
    <property type="entry name" value="ABC3_permease_C"/>
</dbReference>
<protein>
    <submittedName>
        <fullName evidence="8">Putative ABC transport system permease protein</fullName>
    </submittedName>
</protein>
<keyword evidence="4 6" id="KW-1133">Transmembrane helix</keyword>
<feature type="transmembrane region" description="Helical" evidence="6">
    <location>
        <begin position="25"/>
        <end position="44"/>
    </location>
</feature>
<dbReference type="Pfam" id="PF02687">
    <property type="entry name" value="FtsX"/>
    <property type="match status" value="2"/>
</dbReference>
<keyword evidence="5 6" id="KW-0472">Membrane</keyword>
<accession>A0A4R2L8E0</accession>
<comment type="caution">
    <text evidence="8">The sequence shown here is derived from an EMBL/GenBank/DDBJ whole genome shotgun (WGS) entry which is preliminary data.</text>
</comment>
<feature type="transmembrane region" description="Helical" evidence="6">
    <location>
        <begin position="259"/>
        <end position="283"/>
    </location>
</feature>
<dbReference type="PANTHER" id="PTHR30287:SF1">
    <property type="entry name" value="INNER MEMBRANE PROTEIN"/>
    <property type="match status" value="1"/>
</dbReference>
<name>A0A4R2L8E0_9GAMM</name>
<feature type="transmembrane region" description="Helical" evidence="6">
    <location>
        <begin position="795"/>
        <end position="816"/>
    </location>
</feature>
<evidence type="ECO:0000256" key="5">
    <source>
        <dbReference type="ARBA" id="ARBA00023136"/>
    </source>
</evidence>
<feature type="transmembrane region" description="Helical" evidence="6">
    <location>
        <begin position="393"/>
        <end position="412"/>
    </location>
</feature>
<organism evidence="8 9">
    <name type="scientific">Plasticicumulans lactativorans</name>
    <dbReference type="NCBI Taxonomy" id="1133106"/>
    <lineage>
        <taxon>Bacteria</taxon>
        <taxon>Pseudomonadati</taxon>
        <taxon>Pseudomonadota</taxon>
        <taxon>Gammaproteobacteria</taxon>
        <taxon>Candidatus Competibacteraceae</taxon>
        <taxon>Plasticicumulans</taxon>
    </lineage>
</organism>
<feature type="domain" description="ABC3 transporter permease C-terminal" evidence="7">
    <location>
        <begin position="713"/>
        <end position="825"/>
    </location>
</feature>
<feature type="transmembrane region" description="Helical" evidence="6">
    <location>
        <begin position="705"/>
        <end position="728"/>
    </location>
</feature>
<dbReference type="GO" id="GO:0005886">
    <property type="term" value="C:plasma membrane"/>
    <property type="evidence" value="ECO:0007669"/>
    <property type="project" value="UniProtKB-SubCell"/>
</dbReference>
<evidence type="ECO:0000256" key="6">
    <source>
        <dbReference type="SAM" id="Phobius"/>
    </source>
</evidence>
<dbReference type="Proteomes" id="UP000295765">
    <property type="component" value="Unassembled WGS sequence"/>
</dbReference>
<feature type="transmembrane region" description="Helical" evidence="6">
    <location>
        <begin position="760"/>
        <end position="783"/>
    </location>
</feature>
<comment type="subcellular location">
    <subcellularLocation>
        <location evidence="1">Cell membrane</location>
        <topology evidence="1">Multi-pass membrane protein</topology>
    </subcellularLocation>
</comment>
<evidence type="ECO:0000256" key="3">
    <source>
        <dbReference type="ARBA" id="ARBA00022692"/>
    </source>
</evidence>
<evidence type="ECO:0000313" key="9">
    <source>
        <dbReference type="Proteomes" id="UP000295765"/>
    </source>
</evidence>
<proteinExistence type="predicted"/>